<dbReference type="EMBL" id="JAFFGZ010000007">
    <property type="protein sequence ID" value="KAK4641604.1"/>
    <property type="molecule type" value="Genomic_DNA"/>
</dbReference>
<evidence type="ECO:0000313" key="5">
    <source>
        <dbReference type="Proteomes" id="UP001322138"/>
    </source>
</evidence>
<reference evidence="4 5" key="1">
    <citation type="journal article" date="2023" name="bioRxiv">
        <title>High-quality genome assemblies of four members of thePodospora anserinaspecies complex.</title>
        <authorList>
            <person name="Ament-Velasquez S.L."/>
            <person name="Vogan A.A."/>
            <person name="Wallerman O."/>
            <person name="Hartmann F."/>
            <person name="Gautier V."/>
            <person name="Silar P."/>
            <person name="Giraud T."/>
            <person name="Johannesson H."/>
        </authorList>
    </citation>
    <scope>NUCLEOTIDE SEQUENCE [LARGE SCALE GENOMIC DNA]</scope>
    <source>
        <strain evidence="4 5">CBS 112042</strain>
    </source>
</reference>
<dbReference type="Proteomes" id="UP001322138">
    <property type="component" value="Unassembled WGS sequence"/>
</dbReference>
<keyword evidence="3" id="KW-0732">Signal</keyword>
<protein>
    <recommendedName>
        <fullName evidence="6">Secreted protein</fullName>
    </recommendedName>
</protein>
<comment type="caution">
    <text evidence="4">The sequence shown here is derived from an EMBL/GenBank/DDBJ whole genome shotgun (WGS) entry which is preliminary data.</text>
</comment>
<keyword evidence="2" id="KW-0812">Transmembrane</keyword>
<organism evidence="4 5">
    <name type="scientific">Podospora bellae-mahoneyi</name>
    <dbReference type="NCBI Taxonomy" id="2093777"/>
    <lineage>
        <taxon>Eukaryota</taxon>
        <taxon>Fungi</taxon>
        <taxon>Dikarya</taxon>
        <taxon>Ascomycota</taxon>
        <taxon>Pezizomycotina</taxon>
        <taxon>Sordariomycetes</taxon>
        <taxon>Sordariomycetidae</taxon>
        <taxon>Sordariales</taxon>
        <taxon>Podosporaceae</taxon>
        <taxon>Podospora</taxon>
    </lineage>
</organism>
<sequence>MPSQTLALLAGAMTLATVGAQLPTSPILPIPFPQPSYHDYSPTTVRTGYVCGNQFMTNIVTPTPPPNRPEGEPKKSKKPETEEDDNYELKAVNAHRTRPFAAPTGRFKSLQYPYTSVGRHMHVLERTPADCTSQTSELTVLAAQQPIFPPELQDLAKKHKVWFSACGPTFENAVDSSFDPQAFTPAFEAWSDALATNLRRLMNACHSSQETVDTINRDRCLRDLLAQQAPVIPLGPIAEDQATFTTMFTLDIPVPSSCPDPVTITKMSTMSVTATVIVEENKTVVIDKTGEGVQGVAVSLGALLTGVLAGAFIFAL</sequence>
<evidence type="ECO:0008006" key="6">
    <source>
        <dbReference type="Google" id="ProtNLM"/>
    </source>
</evidence>
<keyword evidence="2" id="KW-1133">Transmembrane helix</keyword>
<evidence type="ECO:0000256" key="1">
    <source>
        <dbReference type="SAM" id="MobiDB-lite"/>
    </source>
</evidence>
<evidence type="ECO:0000256" key="3">
    <source>
        <dbReference type="SAM" id="SignalP"/>
    </source>
</evidence>
<proteinExistence type="predicted"/>
<evidence type="ECO:0000256" key="2">
    <source>
        <dbReference type="SAM" id="Phobius"/>
    </source>
</evidence>
<keyword evidence="2" id="KW-0472">Membrane</keyword>
<dbReference type="RefSeq" id="XP_062730580.1">
    <property type="nucleotide sequence ID" value="XM_062879287.1"/>
</dbReference>
<name>A0ABR0FEU4_9PEZI</name>
<feature type="compositionally biased region" description="Basic and acidic residues" evidence="1">
    <location>
        <begin position="69"/>
        <end position="80"/>
    </location>
</feature>
<accession>A0ABR0FEU4</accession>
<dbReference type="GeneID" id="87898769"/>
<feature type="signal peptide" evidence="3">
    <location>
        <begin position="1"/>
        <end position="20"/>
    </location>
</feature>
<feature type="chain" id="PRO_5045437664" description="Secreted protein" evidence="3">
    <location>
        <begin position="21"/>
        <end position="316"/>
    </location>
</feature>
<evidence type="ECO:0000313" key="4">
    <source>
        <dbReference type="EMBL" id="KAK4641604.1"/>
    </source>
</evidence>
<gene>
    <name evidence="4" type="ORF">QC761_500390</name>
</gene>
<keyword evidence="5" id="KW-1185">Reference proteome</keyword>
<feature type="region of interest" description="Disordered" evidence="1">
    <location>
        <begin position="56"/>
        <end position="86"/>
    </location>
</feature>
<feature type="transmembrane region" description="Helical" evidence="2">
    <location>
        <begin position="296"/>
        <end position="315"/>
    </location>
</feature>